<reference evidence="2 3" key="1">
    <citation type="journal article" date="2023" name="Plants (Basel)">
        <title>Bridging the Gap: Combining Genomics and Transcriptomics Approaches to Understand Stylosanthes scabra, an Orphan Legume from the Brazilian Caatinga.</title>
        <authorList>
            <person name="Ferreira-Neto J.R.C."/>
            <person name="da Silva M.D."/>
            <person name="Binneck E."/>
            <person name="de Melo N.F."/>
            <person name="da Silva R.H."/>
            <person name="de Melo A.L.T.M."/>
            <person name="Pandolfi V."/>
            <person name="Bustamante F.O."/>
            <person name="Brasileiro-Vidal A.C."/>
            <person name="Benko-Iseppon A.M."/>
        </authorList>
    </citation>
    <scope>NUCLEOTIDE SEQUENCE [LARGE SCALE GENOMIC DNA]</scope>
    <source>
        <tissue evidence="2">Leaves</tissue>
    </source>
</reference>
<keyword evidence="1" id="KW-1133">Transmembrane helix</keyword>
<organism evidence="2 3">
    <name type="scientific">Stylosanthes scabra</name>
    <dbReference type="NCBI Taxonomy" id="79078"/>
    <lineage>
        <taxon>Eukaryota</taxon>
        <taxon>Viridiplantae</taxon>
        <taxon>Streptophyta</taxon>
        <taxon>Embryophyta</taxon>
        <taxon>Tracheophyta</taxon>
        <taxon>Spermatophyta</taxon>
        <taxon>Magnoliopsida</taxon>
        <taxon>eudicotyledons</taxon>
        <taxon>Gunneridae</taxon>
        <taxon>Pentapetalae</taxon>
        <taxon>rosids</taxon>
        <taxon>fabids</taxon>
        <taxon>Fabales</taxon>
        <taxon>Fabaceae</taxon>
        <taxon>Papilionoideae</taxon>
        <taxon>50 kb inversion clade</taxon>
        <taxon>dalbergioids sensu lato</taxon>
        <taxon>Dalbergieae</taxon>
        <taxon>Pterocarpus clade</taxon>
        <taxon>Stylosanthes</taxon>
    </lineage>
</organism>
<keyword evidence="1" id="KW-0472">Membrane</keyword>
<evidence type="ECO:0000313" key="3">
    <source>
        <dbReference type="Proteomes" id="UP001341840"/>
    </source>
</evidence>
<proteinExistence type="predicted"/>
<feature type="transmembrane region" description="Helical" evidence="1">
    <location>
        <begin position="99"/>
        <end position="122"/>
    </location>
</feature>
<protein>
    <submittedName>
        <fullName evidence="2">Uncharacterized protein</fullName>
    </submittedName>
</protein>
<gene>
    <name evidence="2" type="ORF">PIB30_014161</name>
</gene>
<accession>A0ABU6U5L5</accession>
<comment type="caution">
    <text evidence="2">The sequence shown here is derived from an EMBL/GenBank/DDBJ whole genome shotgun (WGS) entry which is preliminary data.</text>
</comment>
<dbReference type="Proteomes" id="UP001341840">
    <property type="component" value="Unassembled WGS sequence"/>
</dbReference>
<evidence type="ECO:0000313" key="2">
    <source>
        <dbReference type="EMBL" id="MED6156411.1"/>
    </source>
</evidence>
<name>A0ABU6U5L5_9FABA</name>
<keyword evidence="3" id="KW-1185">Reference proteome</keyword>
<sequence length="133" mass="14849">MVKDGRRSNERAEEGRWWKMEAAPHTMVTTTPSRTRVFSLACKTDSDDFCLKRCGGDEIEATLHLPLPVVLPLSLFILQQRRRDGDMTATRHGADKGSFNGVSAFLPLFVSLSLCPLLRLSLHDDGATTFLPF</sequence>
<dbReference type="EMBL" id="JASCZI010120866">
    <property type="protein sequence ID" value="MED6156411.1"/>
    <property type="molecule type" value="Genomic_DNA"/>
</dbReference>
<keyword evidence="1" id="KW-0812">Transmembrane</keyword>
<evidence type="ECO:0000256" key="1">
    <source>
        <dbReference type="SAM" id="Phobius"/>
    </source>
</evidence>